<proteinExistence type="inferred from homology"/>
<gene>
    <name evidence="5" type="ORF">Tdes44962_MAKER02432</name>
</gene>
<dbReference type="Gene3D" id="1.20.5.170">
    <property type="match status" value="1"/>
</dbReference>
<evidence type="ECO:0000256" key="3">
    <source>
        <dbReference type="ARBA" id="ARBA00023204"/>
    </source>
</evidence>
<dbReference type="AlphaFoldDB" id="A0A9W7STX2"/>
<evidence type="ECO:0000256" key="2">
    <source>
        <dbReference type="ARBA" id="ARBA00022763"/>
    </source>
</evidence>
<dbReference type="GO" id="GO:0010772">
    <property type="term" value="P:meiotic DNA recombinase assembly involved in reciprocal meiotic recombination"/>
    <property type="evidence" value="ECO:0007669"/>
    <property type="project" value="TreeGrafter"/>
</dbReference>
<feature type="compositionally biased region" description="Low complexity" evidence="4">
    <location>
        <begin position="1"/>
        <end position="19"/>
    </location>
</feature>
<dbReference type="GO" id="GO:0032798">
    <property type="term" value="C:Swi5-Sfr1 complex"/>
    <property type="evidence" value="ECO:0007669"/>
    <property type="project" value="TreeGrafter"/>
</dbReference>
<comment type="similarity">
    <text evidence="1">Belongs to the SWI5/SAE3 family.</text>
</comment>
<organism evidence="5 6">
    <name type="scientific">Teratosphaeria destructans</name>
    <dbReference type="NCBI Taxonomy" id="418781"/>
    <lineage>
        <taxon>Eukaryota</taxon>
        <taxon>Fungi</taxon>
        <taxon>Dikarya</taxon>
        <taxon>Ascomycota</taxon>
        <taxon>Pezizomycotina</taxon>
        <taxon>Dothideomycetes</taxon>
        <taxon>Dothideomycetidae</taxon>
        <taxon>Mycosphaerellales</taxon>
        <taxon>Teratosphaeriaceae</taxon>
        <taxon>Teratosphaeria</taxon>
    </lineage>
</organism>
<evidence type="ECO:0000313" key="5">
    <source>
        <dbReference type="EMBL" id="KAH9828268.1"/>
    </source>
</evidence>
<name>A0A9W7STX2_9PEZI</name>
<evidence type="ECO:0000256" key="4">
    <source>
        <dbReference type="SAM" id="MobiDB-lite"/>
    </source>
</evidence>
<dbReference type="OrthoDB" id="255837at2759"/>
<keyword evidence="3" id="KW-0234">DNA repair</keyword>
<sequence>MSSPDQATTQQAPQSHASSAPPPSSPAATPVSTNGQTTESPAKPTSPPNPRLAAIEAKRIRLEATLADLQAQRSALVADAKLPSGLGMPADWSEEQRTKQALATANGVIKEHISLLHKYNEIKDIGQGLMGLIADKRGVRIADVMEDFGVSEKD</sequence>
<dbReference type="Proteomes" id="UP001138500">
    <property type="component" value="Unassembled WGS sequence"/>
</dbReference>
<dbReference type="PANTHER" id="PTHR28529">
    <property type="entry name" value="DNA REPAIR PROTEIN SWI5 HOMOLOG"/>
    <property type="match status" value="1"/>
</dbReference>
<evidence type="ECO:0000256" key="1">
    <source>
        <dbReference type="ARBA" id="ARBA00008060"/>
    </source>
</evidence>
<comment type="caution">
    <text evidence="5">The sequence shown here is derived from an EMBL/GenBank/DDBJ whole genome shotgun (WGS) entry which is preliminary data.</text>
</comment>
<dbReference type="GO" id="GO:0034974">
    <property type="term" value="C:Swi5-Swi2 complex"/>
    <property type="evidence" value="ECO:0007669"/>
    <property type="project" value="TreeGrafter"/>
</dbReference>
<dbReference type="InterPro" id="IPR010760">
    <property type="entry name" value="DNA-repair_Swi5"/>
</dbReference>
<dbReference type="Pfam" id="PF07061">
    <property type="entry name" value="Swi5"/>
    <property type="match status" value="1"/>
</dbReference>
<reference evidence="5 6" key="2">
    <citation type="journal article" date="2021" name="Curr. Genet.">
        <title>Genetic response to nitrogen starvation in the aggressive Eucalyptus foliar pathogen Teratosphaeria destructans.</title>
        <authorList>
            <person name="Havenga M."/>
            <person name="Wingfield B.D."/>
            <person name="Wingfield M.J."/>
            <person name="Dreyer L.L."/>
            <person name="Roets F."/>
            <person name="Aylward J."/>
        </authorList>
    </citation>
    <scope>NUCLEOTIDE SEQUENCE [LARGE SCALE GENOMIC DNA]</scope>
    <source>
        <strain evidence="5">CMW44962</strain>
    </source>
</reference>
<feature type="region of interest" description="Disordered" evidence="4">
    <location>
        <begin position="1"/>
        <end position="53"/>
    </location>
</feature>
<dbReference type="GO" id="GO:0000709">
    <property type="term" value="P:meiotic joint molecule formation"/>
    <property type="evidence" value="ECO:0007669"/>
    <property type="project" value="TreeGrafter"/>
</dbReference>
<dbReference type="PANTHER" id="PTHR28529:SF2">
    <property type="entry name" value="DNA REPAIR PROTEIN SWI5 HOMOLOG"/>
    <property type="match status" value="1"/>
</dbReference>
<keyword evidence="6" id="KW-1185">Reference proteome</keyword>
<keyword evidence="2" id="KW-0227">DNA damage</keyword>
<reference evidence="5 6" key="1">
    <citation type="journal article" date="2018" name="IMA Fungus">
        <title>IMA Genome-F 10: Nine draft genome sequences of Claviceps purpurea s.lat., including C. arundinis, C. humidiphila, and C. cf. spartinae, pseudomolecules for the pitch canker pathogen Fusarium circinatum, draft genome of Davidsoniella eucalypti, Grosmannia galeiformis, Quambalaria eucalypti, and Teratosphaeria destructans.</title>
        <authorList>
            <person name="Wingfield B.D."/>
            <person name="Liu M."/>
            <person name="Nguyen H.D."/>
            <person name="Lane F.A."/>
            <person name="Morgan S.W."/>
            <person name="De Vos L."/>
            <person name="Wilken P.M."/>
            <person name="Duong T.A."/>
            <person name="Aylward J."/>
            <person name="Coetzee M.P."/>
            <person name="Dadej K."/>
            <person name="De Beer Z.W."/>
            <person name="Findlay W."/>
            <person name="Havenga M."/>
            <person name="Kolarik M."/>
            <person name="Menzies J.G."/>
            <person name="Naidoo K."/>
            <person name="Pochopski O."/>
            <person name="Shoukouhi P."/>
            <person name="Santana Q.C."/>
            <person name="Seifert K.A."/>
            <person name="Soal N."/>
            <person name="Steenkamp E.T."/>
            <person name="Tatham C.T."/>
            <person name="van der Nest M.A."/>
            <person name="Wingfield M.J."/>
        </authorList>
    </citation>
    <scope>NUCLEOTIDE SEQUENCE [LARGE SCALE GENOMIC DNA]</scope>
    <source>
        <strain evidence="5">CMW44962</strain>
    </source>
</reference>
<evidence type="ECO:0000313" key="6">
    <source>
        <dbReference type="Proteomes" id="UP001138500"/>
    </source>
</evidence>
<protein>
    <submittedName>
        <fullName evidence="5">Swi5</fullName>
    </submittedName>
</protein>
<accession>A0A9W7STX2</accession>
<dbReference type="EMBL" id="RIBY02001667">
    <property type="protein sequence ID" value="KAH9828268.1"/>
    <property type="molecule type" value="Genomic_DNA"/>
</dbReference>